<comment type="caution">
    <text evidence="2">The sequence shown here is derived from an EMBL/GenBank/DDBJ whole genome shotgun (WGS) entry which is preliminary data.</text>
</comment>
<dbReference type="Proteomes" id="UP000036780">
    <property type="component" value="Unassembled WGS sequence"/>
</dbReference>
<reference evidence="2" key="2">
    <citation type="submission" date="2015-07" db="EMBL/GenBank/DDBJ databases">
        <title>MeaNS - Measles Nucleotide Surveillance Program.</title>
        <authorList>
            <person name="Tran T."/>
            <person name="Druce J."/>
        </authorList>
    </citation>
    <scope>NUCLEOTIDE SEQUENCE</scope>
    <source>
        <strain evidence="2">DSM 26</strain>
    </source>
</reference>
<evidence type="ECO:0000313" key="1">
    <source>
        <dbReference type="EMBL" id="KNE18705.1"/>
    </source>
</evidence>
<dbReference type="AlphaFoldDB" id="A0A0L0QMA6"/>
<reference evidence="3" key="1">
    <citation type="submission" date="2015-07" db="EMBL/GenBank/DDBJ databases">
        <title>Fjat-10053 dsm26.</title>
        <authorList>
            <person name="Liu B."/>
            <person name="Wang J."/>
            <person name="Zhu Y."/>
            <person name="Liu G."/>
            <person name="Chen Q."/>
            <person name="Chen Z."/>
            <person name="Lan J."/>
            <person name="Che J."/>
            <person name="Ge C."/>
            <person name="Shi H."/>
            <person name="Pan Z."/>
            <person name="Liu X."/>
        </authorList>
    </citation>
    <scope>NUCLEOTIDE SEQUENCE [LARGE SCALE GENOMIC DNA]</scope>
    <source>
        <strain evidence="3">DSM 26</strain>
    </source>
</reference>
<dbReference type="PATRIC" id="fig|1473.5.peg.1499"/>
<dbReference type="EMBL" id="LGTO01000009">
    <property type="protein sequence ID" value="KNE18705.1"/>
    <property type="molecule type" value="Genomic_DNA"/>
</dbReference>
<proteinExistence type="predicted"/>
<evidence type="ECO:0000313" key="2">
    <source>
        <dbReference type="EMBL" id="KNE19639.1"/>
    </source>
</evidence>
<organism evidence="2 3">
    <name type="scientific">Virgibacillus pantothenticus</name>
    <dbReference type="NCBI Taxonomy" id="1473"/>
    <lineage>
        <taxon>Bacteria</taxon>
        <taxon>Bacillati</taxon>
        <taxon>Bacillota</taxon>
        <taxon>Bacilli</taxon>
        <taxon>Bacillales</taxon>
        <taxon>Bacillaceae</taxon>
        <taxon>Virgibacillus</taxon>
    </lineage>
</organism>
<gene>
    <name evidence="2" type="ORF">AFK71_14340</name>
    <name evidence="1" type="ORF">AFK71_21210</name>
</gene>
<protein>
    <submittedName>
        <fullName evidence="2">Uncharacterized protein</fullName>
    </submittedName>
</protein>
<dbReference type="EMBL" id="LGTO01000007">
    <property type="protein sequence ID" value="KNE19639.1"/>
    <property type="molecule type" value="Genomic_DNA"/>
</dbReference>
<sequence length="200" mass="24050">MFIRDFVEIIRLQNELKKEVYIEACFPYNVFKHFDKPFLFEEFDWWLSDKSWPLLKEIANYYQDKYILIAPLDHKKDLKKFYKRFGYVYWAKVPLTATKEDYLNLLVQSPKEEEGYDIMTLSSKVIIASSSLKWIVYAERGAEIGVLSGNYFNEVMKKLDNIKTMQPFDDVIESTSVTFYNKEQFLDFKHLLVKNYKIYK</sequence>
<accession>A0A0L0QMA6</accession>
<name>A0A0L0QMA6_VIRPA</name>
<evidence type="ECO:0000313" key="3">
    <source>
        <dbReference type="Proteomes" id="UP000036780"/>
    </source>
</evidence>
<keyword evidence="3" id="KW-1185">Reference proteome</keyword>